<dbReference type="AlphaFoldDB" id="A0A418Y3W5"/>
<protein>
    <submittedName>
        <fullName evidence="1">Uncharacterized protein</fullName>
    </submittedName>
</protein>
<evidence type="ECO:0000313" key="1">
    <source>
        <dbReference type="EMBL" id="RJG20236.1"/>
    </source>
</evidence>
<keyword evidence="2" id="KW-1185">Reference proteome</keyword>
<accession>A0A418Y3W5</accession>
<sequence length="350" mass="38324">MELDVAGGYASPNDRTYPTQLANDEIQRWFAGNGDDLTVHIRNENTRDSGWLSMVPYFLTLGILPSWLNTEGETVMEVKAGDEVLFANREDVAYKSALSMLLPTAYLVGSPGKQQYEIMAHDQLNRHKHALQAFITSQQAGYETAVSDGTVEAYRQYLQANPDSFFRMETLRRLSELAPEKQALAFHRDNIAIDNTYIVYLPDEYDIWFLGPANMKVYDVLRLSSAEDDVLLASRIRAANQPYKVFSSDEIALLKEGGLSSALIAAMIDASANTAPSSPVPDGVSSAAVDSETTEASAAVAQPGAADIAGQCAKRYAALKACDQVPSFGANVCRSQVKKKYSHMACELIQ</sequence>
<dbReference type="Proteomes" id="UP000283734">
    <property type="component" value="Unassembled WGS sequence"/>
</dbReference>
<evidence type="ECO:0000313" key="2">
    <source>
        <dbReference type="Proteomes" id="UP000283734"/>
    </source>
</evidence>
<proteinExistence type="predicted"/>
<comment type="caution">
    <text evidence="1">The sequence shown here is derived from an EMBL/GenBank/DDBJ whole genome shotgun (WGS) entry which is preliminary data.</text>
</comment>
<dbReference type="EMBL" id="QYYA01000001">
    <property type="protein sequence ID" value="RJG20236.1"/>
    <property type="molecule type" value="Genomic_DNA"/>
</dbReference>
<reference evidence="1 2" key="1">
    <citation type="submission" date="2018-09" db="EMBL/GenBank/DDBJ databases">
        <title>Alcanivorax profundi sp. nov., isolated from 1000 m-depth seawater of the Mariana Trench.</title>
        <authorList>
            <person name="Liu J."/>
        </authorList>
    </citation>
    <scope>NUCLEOTIDE SEQUENCE [LARGE SCALE GENOMIC DNA]</scope>
    <source>
        <strain evidence="1 2">MTEO17</strain>
    </source>
</reference>
<gene>
    <name evidence="1" type="ORF">D4A39_05335</name>
</gene>
<organism evidence="1 2">
    <name type="scientific">Alcanivorax profundi</name>
    <dbReference type="NCBI Taxonomy" id="2338368"/>
    <lineage>
        <taxon>Bacteria</taxon>
        <taxon>Pseudomonadati</taxon>
        <taxon>Pseudomonadota</taxon>
        <taxon>Gammaproteobacteria</taxon>
        <taxon>Oceanospirillales</taxon>
        <taxon>Alcanivoracaceae</taxon>
        <taxon>Alcanivorax</taxon>
    </lineage>
</organism>
<name>A0A418Y3W5_9GAMM</name>